<keyword evidence="2" id="KW-1133">Transmembrane helix</keyword>
<evidence type="ECO:0008006" key="5">
    <source>
        <dbReference type="Google" id="ProtNLM"/>
    </source>
</evidence>
<dbReference type="AlphaFoldDB" id="A0A2R3Z625"/>
<evidence type="ECO:0000256" key="2">
    <source>
        <dbReference type="SAM" id="Phobius"/>
    </source>
</evidence>
<keyword evidence="4" id="KW-1185">Reference proteome</keyword>
<sequence length="202" mass="23440">MGQDIREMFRNQELRDGEKLNKGHQKRFEARLDEAFPQQKKKASYYQFLKIAAVLVVALGVGFYFLNNNPQPTQPGNQIADTPVKKEAEKAAPDKQYKLSDDSPQFKKIEDYYMASVNIQLAKLDVTPENKELIDAFMNKLETLDEEYKKLNNEIQQSGINEETVEAMISNLQLRLDLLKKLKSKLNELKQSKNEKYENYQA</sequence>
<dbReference type="Proteomes" id="UP000241507">
    <property type="component" value="Chromosome"/>
</dbReference>
<dbReference type="RefSeq" id="WP_107012492.1">
    <property type="nucleotide sequence ID" value="NZ_CP028136.1"/>
</dbReference>
<evidence type="ECO:0000313" key="4">
    <source>
        <dbReference type="Proteomes" id="UP000241507"/>
    </source>
</evidence>
<reference evidence="4" key="1">
    <citation type="submission" date="2018-03" db="EMBL/GenBank/DDBJ databases">
        <title>Gramella fulva sp. nov., isolated from a dry surface of tidal flat.</title>
        <authorList>
            <person name="Hwang S.H."/>
            <person name="Hwang W.M."/>
            <person name="Kang K."/>
            <person name="Ahn T.-Y."/>
        </authorList>
    </citation>
    <scope>NUCLEOTIDE SEQUENCE [LARGE SCALE GENOMIC DNA]</scope>
    <source>
        <strain evidence="4">SH35</strain>
    </source>
</reference>
<accession>A0A2R3Z625</accession>
<proteinExistence type="predicted"/>
<organism evidence="3 4">
    <name type="scientific">Christiangramia fulva</name>
    <dbReference type="NCBI Taxonomy" id="2126553"/>
    <lineage>
        <taxon>Bacteria</taxon>
        <taxon>Pseudomonadati</taxon>
        <taxon>Bacteroidota</taxon>
        <taxon>Flavobacteriia</taxon>
        <taxon>Flavobacteriales</taxon>
        <taxon>Flavobacteriaceae</taxon>
        <taxon>Christiangramia</taxon>
    </lineage>
</organism>
<dbReference type="EMBL" id="CP028136">
    <property type="protein sequence ID" value="AVR45715.1"/>
    <property type="molecule type" value="Genomic_DNA"/>
</dbReference>
<dbReference type="KEGG" id="grs:C7S20_10875"/>
<evidence type="ECO:0000313" key="3">
    <source>
        <dbReference type="EMBL" id="AVR45715.1"/>
    </source>
</evidence>
<keyword evidence="2" id="KW-0472">Membrane</keyword>
<gene>
    <name evidence="3" type="ORF">C7S20_10875</name>
</gene>
<protein>
    <recommendedName>
        <fullName evidence="5">Anti-sigma factor</fullName>
    </recommendedName>
</protein>
<keyword evidence="1" id="KW-0175">Coiled coil</keyword>
<dbReference type="OrthoDB" id="1441018at2"/>
<keyword evidence="2" id="KW-0812">Transmembrane</keyword>
<evidence type="ECO:0000256" key="1">
    <source>
        <dbReference type="SAM" id="Coils"/>
    </source>
</evidence>
<name>A0A2R3Z625_9FLAO</name>
<feature type="coiled-coil region" evidence="1">
    <location>
        <begin position="134"/>
        <end position="199"/>
    </location>
</feature>
<feature type="transmembrane region" description="Helical" evidence="2">
    <location>
        <begin position="48"/>
        <end position="66"/>
    </location>
</feature>